<dbReference type="EMBL" id="CAESGF010000001">
    <property type="protein sequence ID" value="CAB4362340.1"/>
    <property type="molecule type" value="Genomic_DNA"/>
</dbReference>
<feature type="transmembrane region" description="Helical" evidence="1">
    <location>
        <begin position="88"/>
        <end position="107"/>
    </location>
</feature>
<dbReference type="PANTHER" id="PTHR45138:SF9">
    <property type="entry name" value="DIGUANYLATE CYCLASE DGCM-RELATED"/>
    <property type="match status" value="1"/>
</dbReference>
<evidence type="ECO:0000256" key="1">
    <source>
        <dbReference type="SAM" id="Phobius"/>
    </source>
</evidence>
<evidence type="ECO:0000259" key="2">
    <source>
        <dbReference type="PROSITE" id="PS50887"/>
    </source>
</evidence>
<name>A0A6J6A403_9ZZZZ</name>
<dbReference type="SMART" id="SM00267">
    <property type="entry name" value="GGDEF"/>
    <property type="match status" value="1"/>
</dbReference>
<dbReference type="EMBL" id="CAFBOL010000011">
    <property type="protein sequence ID" value="CAB4979197.1"/>
    <property type="molecule type" value="Genomic_DNA"/>
</dbReference>
<organism evidence="3">
    <name type="scientific">freshwater metagenome</name>
    <dbReference type="NCBI Taxonomy" id="449393"/>
    <lineage>
        <taxon>unclassified sequences</taxon>
        <taxon>metagenomes</taxon>
        <taxon>ecological metagenomes</taxon>
    </lineage>
</organism>
<keyword evidence="1" id="KW-0812">Transmembrane</keyword>
<reference evidence="3" key="1">
    <citation type="submission" date="2020-05" db="EMBL/GenBank/DDBJ databases">
        <authorList>
            <person name="Chiriac C."/>
            <person name="Salcher M."/>
            <person name="Ghai R."/>
            <person name="Kavagutti S V."/>
        </authorList>
    </citation>
    <scope>NUCLEOTIDE SEQUENCE</scope>
</reference>
<evidence type="ECO:0000313" key="4">
    <source>
        <dbReference type="EMBL" id="CAB4714322.1"/>
    </source>
</evidence>
<dbReference type="PANTHER" id="PTHR45138">
    <property type="entry name" value="REGULATORY COMPONENTS OF SENSORY TRANSDUCTION SYSTEM"/>
    <property type="match status" value="1"/>
</dbReference>
<dbReference type="CDD" id="cd01949">
    <property type="entry name" value="GGDEF"/>
    <property type="match status" value="1"/>
</dbReference>
<protein>
    <submittedName>
        <fullName evidence="3">Unannotated protein</fullName>
    </submittedName>
</protein>
<dbReference type="EMBL" id="CAFBMT010000002">
    <property type="protein sequence ID" value="CAB4914885.1"/>
    <property type="molecule type" value="Genomic_DNA"/>
</dbReference>
<dbReference type="EMBL" id="CAFAAV010000044">
    <property type="protein sequence ID" value="CAB4811589.1"/>
    <property type="molecule type" value="Genomic_DNA"/>
</dbReference>
<dbReference type="NCBIfam" id="TIGR00254">
    <property type="entry name" value="GGDEF"/>
    <property type="match status" value="1"/>
</dbReference>
<dbReference type="SUPFAM" id="SSF55073">
    <property type="entry name" value="Nucleotide cyclase"/>
    <property type="match status" value="1"/>
</dbReference>
<feature type="domain" description="GGDEF" evidence="2">
    <location>
        <begin position="230"/>
        <end position="363"/>
    </location>
</feature>
<dbReference type="EMBL" id="CAEZYF010000004">
    <property type="protein sequence ID" value="CAB4714322.1"/>
    <property type="molecule type" value="Genomic_DNA"/>
</dbReference>
<feature type="transmembrane region" description="Helical" evidence="1">
    <location>
        <begin position="138"/>
        <end position="158"/>
    </location>
</feature>
<dbReference type="PROSITE" id="PS50887">
    <property type="entry name" value="GGDEF"/>
    <property type="match status" value="1"/>
</dbReference>
<evidence type="ECO:0000313" key="7">
    <source>
        <dbReference type="EMBL" id="CAB4979197.1"/>
    </source>
</evidence>
<dbReference type="GO" id="GO:0052621">
    <property type="term" value="F:diguanylate cyclase activity"/>
    <property type="evidence" value="ECO:0007669"/>
    <property type="project" value="TreeGrafter"/>
</dbReference>
<feature type="transmembrane region" description="Helical" evidence="1">
    <location>
        <begin position="20"/>
        <end position="39"/>
    </location>
</feature>
<dbReference type="Gene3D" id="3.30.70.270">
    <property type="match status" value="1"/>
</dbReference>
<gene>
    <name evidence="4" type="ORF">UFOPK2656_00879</name>
    <name evidence="5" type="ORF">UFOPK3099_00778</name>
    <name evidence="6" type="ORF">UFOPK3651_00462</name>
    <name evidence="7" type="ORF">UFOPK3931_00696</name>
    <name evidence="3" type="ORF">UFOPK4189_00113</name>
</gene>
<dbReference type="Pfam" id="PF00990">
    <property type="entry name" value="GGDEF"/>
    <property type="match status" value="1"/>
</dbReference>
<keyword evidence="1" id="KW-0472">Membrane</keyword>
<evidence type="ECO:0000313" key="3">
    <source>
        <dbReference type="EMBL" id="CAB4362340.1"/>
    </source>
</evidence>
<keyword evidence="1" id="KW-1133">Transmembrane helix</keyword>
<accession>A0A6J6A403</accession>
<dbReference type="InterPro" id="IPR043128">
    <property type="entry name" value="Rev_trsase/Diguanyl_cyclase"/>
</dbReference>
<dbReference type="InterPro" id="IPR029787">
    <property type="entry name" value="Nucleotide_cyclase"/>
</dbReference>
<dbReference type="AlphaFoldDB" id="A0A6J6A403"/>
<dbReference type="InterPro" id="IPR000160">
    <property type="entry name" value="GGDEF_dom"/>
</dbReference>
<evidence type="ECO:0000313" key="6">
    <source>
        <dbReference type="EMBL" id="CAB4914885.1"/>
    </source>
</evidence>
<dbReference type="InterPro" id="IPR050469">
    <property type="entry name" value="Diguanylate_Cyclase"/>
</dbReference>
<sequence>MLTSPVGAFFVVLAVMGDASWVRIGLWCGVFVVTFSFHYGMSVHTARRIAESPTALPGVMNSVSRLVDGFGWGLAGPILAPSSSDQELRLKVVLVLAVVGVSGGIVIAGGARYVAQFICSLALPLVVLFAFDGGALTALLVPGLVTTCAVTIGYGWVWNKAVFDSTEAQMRSAILAERLETQARVSEEVAERSRELHIAMSDMARRDDLTGMLNRRGFFQGFQHVDEEARTWHVALLDVDHFKQVNDNFGHAAGDEALRHIARAMLDAVPDHAVLGRLGGEEFALVLPDVTADEMVIVVEQIRTRLDRSPTPGGHALTVSVGISAGGRGVPWGLTIDQALSRADAAMYRAKASGRDAVVLDEVRS</sequence>
<evidence type="ECO:0000313" key="5">
    <source>
        <dbReference type="EMBL" id="CAB4811589.1"/>
    </source>
</evidence>
<proteinExistence type="predicted"/>
<dbReference type="FunFam" id="3.30.70.270:FF:000001">
    <property type="entry name" value="Diguanylate cyclase domain protein"/>
    <property type="match status" value="1"/>
</dbReference>